<proteinExistence type="predicted"/>
<dbReference type="Proteomes" id="UP000789396">
    <property type="component" value="Unassembled WGS sequence"/>
</dbReference>
<dbReference type="EMBL" id="CAJVPZ010003624">
    <property type="protein sequence ID" value="CAG8533187.1"/>
    <property type="molecule type" value="Genomic_DNA"/>
</dbReference>
<feature type="compositionally biased region" description="Acidic residues" evidence="1">
    <location>
        <begin position="101"/>
        <end position="110"/>
    </location>
</feature>
<feature type="region of interest" description="Disordered" evidence="1">
    <location>
        <begin position="87"/>
        <end position="119"/>
    </location>
</feature>
<gene>
    <name evidence="2" type="ORF">RFULGI_LOCUS3885</name>
</gene>
<keyword evidence="3" id="KW-1185">Reference proteome</keyword>
<organism evidence="2 3">
    <name type="scientific">Racocetra fulgida</name>
    <dbReference type="NCBI Taxonomy" id="60492"/>
    <lineage>
        <taxon>Eukaryota</taxon>
        <taxon>Fungi</taxon>
        <taxon>Fungi incertae sedis</taxon>
        <taxon>Mucoromycota</taxon>
        <taxon>Glomeromycotina</taxon>
        <taxon>Glomeromycetes</taxon>
        <taxon>Diversisporales</taxon>
        <taxon>Gigasporaceae</taxon>
        <taxon>Racocetra</taxon>
    </lineage>
</organism>
<reference evidence="2" key="1">
    <citation type="submission" date="2021-06" db="EMBL/GenBank/DDBJ databases">
        <authorList>
            <person name="Kallberg Y."/>
            <person name="Tangrot J."/>
            <person name="Rosling A."/>
        </authorList>
    </citation>
    <scope>NUCLEOTIDE SEQUENCE</scope>
    <source>
        <strain evidence="2">IN212</strain>
    </source>
</reference>
<evidence type="ECO:0000313" key="2">
    <source>
        <dbReference type="EMBL" id="CAG8533187.1"/>
    </source>
</evidence>
<name>A0A9N9AK50_9GLOM</name>
<accession>A0A9N9AK50</accession>
<protein>
    <submittedName>
        <fullName evidence="2">4867_t:CDS:1</fullName>
    </submittedName>
</protein>
<evidence type="ECO:0000313" key="3">
    <source>
        <dbReference type="Proteomes" id="UP000789396"/>
    </source>
</evidence>
<sequence>MISLIYSHIKINTDDLADDLAEDLTEDLVKDLAEDQQFLEYEDQRSEDDFFLNKDNEVAEIISDLLLNNDSEASKIAQTMERYIQIIDEPIATEGAKENNQEQESDDDDKEPPPPPVTAKEVHNAIQTILHYEEQTNSELNLEPNELEFLRKLNNNYRHAHKKSKKQMQITSFFISEYL</sequence>
<evidence type="ECO:0000256" key="1">
    <source>
        <dbReference type="SAM" id="MobiDB-lite"/>
    </source>
</evidence>
<dbReference type="AlphaFoldDB" id="A0A9N9AK50"/>
<comment type="caution">
    <text evidence="2">The sequence shown here is derived from an EMBL/GenBank/DDBJ whole genome shotgun (WGS) entry which is preliminary data.</text>
</comment>